<dbReference type="CDD" id="cd01065">
    <property type="entry name" value="NAD_bind_Shikimate_DH"/>
    <property type="match status" value="1"/>
</dbReference>
<comment type="caution">
    <text evidence="5">The sequence shown here is derived from an EMBL/GenBank/DDBJ whole genome shotgun (WGS) entry which is preliminary data.</text>
</comment>
<dbReference type="GO" id="GO:0004764">
    <property type="term" value="F:shikimate 3-dehydrogenase (NADP+) activity"/>
    <property type="evidence" value="ECO:0007669"/>
    <property type="project" value="UniProtKB-EC"/>
</dbReference>
<dbReference type="eggNOG" id="COG0169">
    <property type="taxonomic scope" value="Bacteria"/>
</dbReference>
<comment type="pathway">
    <text evidence="1">Metabolic intermediate biosynthesis; chorismate biosynthesis; chorismate from D-erythrose 4-phosphate and phosphoenolpyruvate: step 4/7.</text>
</comment>
<dbReference type="RefSeq" id="WP_036884301.1">
    <property type="nucleotide sequence ID" value="NZ_JQZW01000009.1"/>
</dbReference>
<proteinExistence type="predicted"/>
<dbReference type="Gene3D" id="3.40.50.10860">
    <property type="entry name" value="Leucine Dehydrogenase, chain A, domain 1"/>
    <property type="match status" value="1"/>
</dbReference>
<dbReference type="SUPFAM" id="SSF51735">
    <property type="entry name" value="NAD(P)-binding Rossmann-fold domains"/>
    <property type="match status" value="1"/>
</dbReference>
<dbReference type="PANTHER" id="PTHR21089:SF1">
    <property type="entry name" value="BIFUNCTIONAL 3-DEHYDROQUINATE DEHYDRATASE_SHIKIMATE DEHYDROGENASE, CHLOROPLASTIC"/>
    <property type="match status" value="1"/>
</dbReference>
<dbReference type="InterPro" id="IPR046346">
    <property type="entry name" value="Aminoacid_DH-like_N_sf"/>
</dbReference>
<dbReference type="InterPro" id="IPR036291">
    <property type="entry name" value="NAD(P)-bd_dom_sf"/>
</dbReference>
<feature type="domain" description="Shikimate dehydrogenase substrate binding N-terminal" evidence="4">
    <location>
        <begin position="6"/>
        <end position="87"/>
    </location>
</feature>
<dbReference type="GO" id="GO:0019632">
    <property type="term" value="P:shikimate metabolic process"/>
    <property type="evidence" value="ECO:0007669"/>
    <property type="project" value="TreeGrafter"/>
</dbReference>
<evidence type="ECO:0000313" key="5">
    <source>
        <dbReference type="EMBL" id="KGN97761.1"/>
    </source>
</evidence>
<keyword evidence="6" id="KW-1185">Reference proteome</keyword>
<evidence type="ECO:0000256" key="1">
    <source>
        <dbReference type="ARBA" id="ARBA00004871"/>
    </source>
</evidence>
<evidence type="ECO:0000313" key="6">
    <source>
        <dbReference type="Proteomes" id="UP000030134"/>
    </source>
</evidence>
<dbReference type="Proteomes" id="UP000030134">
    <property type="component" value="Unassembled WGS sequence"/>
</dbReference>
<dbReference type="EMBL" id="JQZW01000009">
    <property type="protein sequence ID" value="KGN97761.1"/>
    <property type="molecule type" value="Genomic_DNA"/>
</dbReference>
<sequence length="251" mass="28323">MKEYALIGHPVEHSKSQVFFNEKFRLEGIDAQYINVDLDSLSRLRRFLLMHPHLCGFNVTSPFKTAILPYLHTLDVEASYVGAVNTVVVQKSFWGKRRLIGFNTDVEGFYQSMLSIMKPHYNKALVLGTGGASLAVQRAFKKLGIMTLVASRREAFEDTIGYDQLTPELIASCPIIVNATPVGMSPHILAMPPIPYEALTPNHLCYDLIYAPEETRFLRMARAQGATIKNGIDMLLIQANENWRIWSEYGK</sequence>
<organism evidence="5 6">
    <name type="scientific">Porphyromonas gingivicanis</name>
    <dbReference type="NCBI Taxonomy" id="266762"/>
    <lineage>
        <taxon>Bacteria</taxon>
        <taxon>Pseudomonadati</taxon>
        <taxon>Bacteroidota</taxon>
        <taxon>Bacteroidia</taxon>
        <taxon>Bacteroidales</taxon>
        <taxon>Porphyromonadaceae</taxon>
        <taxon>Porphyromonas</taxon>
    </lineage>
</organism>
<dbReference type="AlphaFoldDB" id="A0A0A2G3C0"/>
<dbReference type="GO" id="GO:0009423">
    <property type="term" value="P:chorismate biosynthetic process"/>
    <property type="evidence" value="ECO:0007669"/>
    <property type="project" value="TreeGrafter"/>
</dbReference>
<dbReference type="OrthoDB" id="9792692at2"/>
<dbReference type="Gene3D" id="3.40.50.720">
    <property type="entry name" value="NAD(P)-binding Rossmann-like Domain"/>
    <property type="match status" value="1"/>
</dbReference>
<dbReference type="GO" id="GO:0005829">
    <property type="term" value="C:cytosol"/>
    <property type="evidence" value="ECO:0007669"/>
    <property type="project" value="TreeGrafter"/>
</dbReference>
<dbReference type="EC" id="1.1.1.25" evidence="5"/>
<dbReference type="GO" id="GO:0009073">
    <property type="term" value="P:aromatic amino acid family biosynthetic process"/>
    <property type="evidence" value="ECO:0007669"/>
    <property type="project" value="UniProtKB-KW"/>
</dbReference>
<reference evidence="5 6" key="1">
    <citation type="submission" date="2014-08" db="EMBL/GenBank/DDBJ databases">
        <title>Porphyromonas gingivicanis strain:COT-022_OH1391 Genome sequencing.</title>
        <authorList>
            <person name="Wallis C."/>
            <person name="Deusch O."/>
            <person name="O'Flynn C."/>
            <person name="Davis I."/>
            <person name="Jospin G."/>
            <person name="Darling A.E."/>
            <person name="Coil D.A."/>
            <person name="Alexiev A."/>
            <person name="Horsfall A."/>
            <person name="Kirkwood N."/>
            <person name="Harris S."/>
            <person name="Eisen J.A."/>
        </authorList>
    </citation>
    <scope>NUCLEOTIDE SEQUENCE [LARGE SCALE GENOMIC DNA]</scope>
    <source>
        <strain evidence="6">COT-022 OH1391</strain>
    </source>
</reference>
<dbReference type="STRING" id="266762.HQ36_05730"/>
<name>A0A0A2G3C0_9PORP</name>
<evidence type="ECO:0000256" key="2">
    <source>
        <dbReference type="ARBA" id="ARBA00023002"/>
    </source>
</evidence>
<dbReference type="GO" id="GO:0050661">
    <property type="term" value="F:NADP binding"/>
    <property type="evidence" value="ECO:0007669"/>
    <property type="project" value="TreeGrafter"/>
</dbReference>
<evidence type="ECO:0000256" key="3">
    <source>
        <dbReference type="ARBA" id="ARBA00023141"/>
    </source>
</evidence>
<dbReference type="Pfam" id="PF08501">
    <property type="entry name" value="Shikimate_dh_N"/>
    <property type="match status" value="1"/>
</dbReference>
<keyword evidence="3" id="KW-0028">Amino-acid biosynthesis</keyword>
<keyword evidence="2 5" id="KW-0560">Oxidoreductase</keyword>
<dbReference type="PANTHER" id="PTHR21089">
    <property type="entry name" value="SHIKIMATE DEHYDROGENASE"/>
    <property type="match status" value="1"/>
</dbReference>
<dbReference type="InterPro" id="IPR013708">
    <property type="entry name" value="Shikimate_DH-bd_N"/>
</dbReference>
<gene>
    <name evidence="5" type="primary">aroE</name>
    <name evidence="5" type="ORF">HQ36_05730</name>
</gene>
<dbReference type="SUPFAM" id="SSF53223">
    <property type="entry name" value="Aminoacid dehydrogenase-like, N-terminal domain"/>
    <property type="match status" value="1"/>
</dbReference>
<dbReference type="InterPro" id="IPR022893">
    <property type="entry name" value="Shikimate_DH_fam"/>
</dbReference>
<evidence type="ECO:0000259" key="4">
    <source>
        <dbReference type="Pfam" id="PF08501"/>
    </source>
</evidence>
<accession>A0A0A2G3C0</accession>
<keyword evidence="3" id="KW-0057">Aromatic amino acid biosynthesis</keyword>
<protein>
    <submittedName>
        <fullName evidence="5">Shikimate dehydrogenase</fullName>
        <ecNumber evidence="5">1.1.1.25</ecNumber>
    </submittedName>
</protein>